<comment type="caution">
    <text evidence="8">Lacks conserved residue(s) required for the propagation of feature annotation.</text>
</comment>
<keyword evidence="4 8" id="KW-0479">Metal-binding</keyword>
<evidence type="ECO:0000256" key="7">
    <source>
        <dbReference type="ARBA" id="ARBA00023004"/>
    </source>
</evidence>
<evidence type="ECO:0000256" key="8">
    <source>
        <dbReference type="HAMAP-Rule" id="MF_00825"/>
    </source>
</evidence>
<feature type="binding site" evidence="8">
    <location>
        <position position="108"/>
    </location>
    <ligand>
        <name>substrate</name>
    </ligand>
</feature>
<evidence type="ECO:0000313" key="10">
    <source>
        <dbReference type="Proteomes" id="UP001321506"/>
    </source>
</evidence>
<keyword evidence="7 8" id="KW-0408">Iron</keyword>
<reference evidence="9 10" key="1">
    <citation type="submission" date="2023-04" db="EMBL/GenBank/DDBJ databases">
        <title>Klugiella caeni sp. nov. isolated from the sludge of biochemical tank.</title>
        <authorList>
            <person name="Geng K."/>
        </authorList>
    </citation>
    <scope>NUCLEOTIDE SEQUENCE [LARGE SCALE GENOMIC DNA]</scope>
    <source>
        <strain evidence="9 10">YN-L-19</strain>
    </source>
</reference>
<dbReference type="SUPFAM" id="SSF51182">
    <property type="entry name" value="RmlC-like cupins"/>
    <property type="match status" value="1"/>
</dbReference>
<dbReference type="InterPro" id="IPR011051">
    <property type="entry name" value="RmlC_Cupin_sf"/>
</dbReference>
<dbReference type="RefSeq" id="WP_281488816.1">
    <property type="nucleotide sequence ID" value="NZ_JASATX010000003.1"/>
</dbReference>
<comment type="similarity">
    <text evidence="8">Belongs to the 3-HAO family.</text>
</comment>
<evidence type="ECO:0000313" key="9">
    <source>
        <dbReference type="EMBL" id="MDI2099031.1"/>
    </source>
</evidence>
<comment type="catalytic activity">
    <reaction evidence="8">
        <text>3-hydroxyanthranilate + O2 = (2Z,4Z)-2-amino-3-carboxymuconate 6-semialdehyde</text>
        <dbReference type="Rhea" id="RHEA:17953"/>
        <dbReference type="ChEBI" id="CHEBI:15379"/>
        <dbReference type="ChEBI" id="CHEBI:36559"/>
        <dbReference type="ChEBI" id="CHEBI:77612"/>
        <dbReference type="EC" id="1.13.11.6"/>
    </reaction>
</comment>
<gene>
    <name evidence="8" type="primary">nbaC</name>
    <name evidence="9" type="ORF">QF206_08660</name>
</gene>
<sequence>MTTVPERLATSVPEKYNFEQWLSENEGSLKPPVNNKAMWPVAKDFIVQVVGGPNQRTDFHVDPYEEYFYQVRGNMHVNIMTEEGVRRIDIREGEMWLLPGYIPHSPQRPEAGSIGIVIEKIREEGTLEKFQWYCQNCSNLVHEVELQVRDIVQDLPPVFEEFYARDDAGRTCSDCGTVHPGRG</sequence>
<comment type="function">
    <text evidence="2 8">Catalyzes the oxidative ring opening of 3-hydroxyanthranilate to 2-amino-3-carboxymuconate semialdehyde, which spontaneously cyclizes to quinolinate.</text>
</comment>
<evidence type="ECO:0000256" key="4">
    <source>
        <dbReference type="ARBA" id="ARBA00022723"/>
    </source>
</evidence>
<keyword evidence="10" id="KW-1185">Reference proteome</keyword>
<dbReference type="CDD" id="cd06123">
    <property type="entry name" value="cupin_HAO"/>
    <property type="match status" value="1"/>
</dbReference>
<dbReference type="GO" id="GO:0008198">
    <property type="term" value="F:ferrous iron binding"/>
    <property type="evidence" value="ECO:0007669"/>
    <property type="project" value="UniProtKB-UniRule"/>
</dbReference>
<dbReference type="AlphaFoldDB" id="A0AAW6T7F4"/>
<dbReference type="GO" id="GO:0000334">
    <property type="term" value="F:3-hydroxyanthranilate 3,4-dioxygenase activity"/>
    <property type="evidence" value="ECO:0007669"/>
    <property type="project" value="UniProtKB-UniRule"/>
</dbReference>
<dbReference type="GO" id="GO:0043420">
    <property type="term" value="P:anthranilate metabolic process"/>
    <property type="evidence" value="ECO:0007669"/>
    <property type="project" value="UniProtKB-UniRule"/>
</dbReference>
<keyword evidence="3 8" id="KW-0662">Pyridine nucleotide biosynthesis</keyword>
<evidence type="ECO:0000256" key="5">
    <source>
        <dbReference type="ARBA" id="ARBA00022964"/>
    </source>
</evidence>
<name>A0AAW6T7F4_9MICO</name>
<dbReference type="PANTHER" id="PTHR15497:SF1">
    <property type="entry name" value="3-HYDROXYANTHRANILATE 3,4-DIOXYGENASE"/>
    <property type="match status" value="1"/>
</dbReference>
<dbReference type="InterPro" id="IPR014710">
    <property type="entry name" value="RmlC-like_jellyroll"/>
</dbReference>
<feature type="binding site" evidence="8">
    <location>
        <position position="66"/>
    </location>
    <ligand>
        <name>Fe cation</name>
        <dbReference type="ChEBI" id="CHEBI:24875"/>
        <label>1</label>
        <note>catalytic</note>
    </ligand>
</feature>
<dbReference type="HAMAP" id="MF_00825">
    <property type="entry name" value="3_HAO"/>
    <property type="match status" value="1"/>
</dbReference>
<dbReference type="GO" id="GO:0019363">
    <property type="term" value="P:pyridine nucleotide biosynthetic process"/>
    <property type="evidence" value="ECO:0007669"/>
    <property type="project" value="UniProtKB-KW"/>
</dbReference>
<dbReference type="EC" id="1.13.11.6" evidence="8"/>
<feature type="binding site" evidence="8">
    <location>
        <position position="56"/>
    </location>
    <ligand>
        <name>O2</name>
        <dbReference type="ChEBI" id="CHEBI:15379"/>
    </ligand>
</feature>
<comment type="cofactor">
    <cofactor evidence="1 8">
        <name>Fe(2+)</name>
        <dbReference type="ChEBI" id="CHEBI:29033"/>
    </cofactor>
</comment>
<evidence type="ECO:0000256" key="2">
    <source>
        <dbReference type="ARBA" id="ARBA00002752"/>
    </source>
</evidence>
<comment type="caution">
    <text evidence="9">The sequence shown here is derived from an EMBL/GenBank/DDBJ whole genome shotgun (WGS) entry which is preliminary data.</text>
</comment>
<keyword evidence="5 8" id="KW-0223">Dioxygenase</keyword>
<keyword evidence="6 8" id="KW-0560">Oxidoreductase</keyword>
<proteinExistence type="inferred from homology"/>
<evidence type="ECO:0000256" key="6">
    <source>
        <dbReference type="ARBA" id="ARBA00023002"/>
    </source>
</evidence>
<accession>A0AAW6T7F4</accession>
<feature type="binding site" evidence="8">
    <location>
        <position position="119"/>
    </location>
    <ligand>
        <name>substrate</name>
    </ligand>
</feature>
<feature type="binding site" evidence="8">
    <location>
        <position position="60"/>
    </location>
    <ligand>
        <name>Fe cation</name>
        <dbReference type="ChEBI" id="CHEBI:24875"/>
        <label>1</label>
        <note>catalytic</note>
    </ligand>
</feature>
<dbReference type="PANTHER" id="PTHR15497">
    <property type="entry name" value="3-HYDROXYANTHRANILATE 3,4-DIOXYGENASE"/>
    <property type="match status" value="1"/>
</dbReference>
<dbReference type="Gene3D" id="2.60.120.10">
    <property type="entry name" value="Jelly Rolls"/>
    <property type="match status" value="1"/>
</dbReference>
<dbReference type="NCBIfam" id="TIGR03037">
    <property type="entry name" value="anthran_nbaC"/>
    <property type="match status" value="1"/>
</dbReference>
<organism evidence="9 10">
    <name type="scientific">Ruicaihuangia caeni</name>
    <dbReference type="NCBI Taxonomy" id="3042517"/>
    <lineage>
        <taxon>Bacteria</taxon>
        <taxon>Bacillati</taxon>
        <taxon>Actinomycetota</taxon>
        <taxon>Actinomycetes</taxon>
        <taxon>Micrococcales</taxon>
        <taxon>Microbacteriaceae</taxon>
        <taxon>Ruicaihuangia</taxon>
    </lineage>
</organism>
<dbReference type="Proteomes" id="UP001321506">
    <property type="component" value="Unassembled WGS sequence"/>
</dbReference>
<feature type="binding site" evidence="8">
    <location>
        <position position="104"/>
    </location>
    <ligand>
        <name>Fe cation</name>
        <dbReference type="ChEBI" id="CHEBI:24875"/>
        <label>1</label>
        <note>catalytic</note>
    </ligand>
</feature>
<dbReference type="GO" id="GO:0019805">
    <property type="term" value="P:quinolinate biosynthetic process"/>
    <property type="evidence" value="ECO:0007669"/>
    <property type="project" value="UniProtKB-UniRule"/>
</dbReference>
<protein>
    <recommendedName>
        <fullName evidence="8">3-hydroxyanthranilate 3,4-dioxygenase</fullName>
        <ecNumber evidence="8">1.13.11.6</ecNumber>
    </recommendedName>
    <alternativeName>
        <fullName evidence="8">3-hydroxyanthranilate oxygenase</fullName>
        <shortName evidence="8">3-HAO</shortName>
    </alternativeName>
    <alternativeName>
        <fullName evidence="8">3-hydroxyanthranilic acid dioxygenase</fullName>
        <shortName evidence="8">HAD</shortName>
    </alternativeName>
</protein>
<dbReference type="GO" id="GO:0006569">
    <property type="term" value="P:L-tryptophan catabolic process"/>
    <property type="evidence" value="ECO:0007669"/>
    <property type="project" value="UniProtKB-UniRule"/>
</dbReference>
<dbReference type="Pfam" id="PF06052">
    <property type="entry name" value="3-HAO"/>
    <property type="match status" value="1"/>
</dbReference>
<dbReference type="NCBIfam" id="NF009763">
    <property type="entry name" value="PRK13264.1"/>
    <property type="match status" value="1"/>
</dbReference>
<comment type="pathway">
    <text evidence="8">Cofactor biosynthesis; NAD(+) biosynthesis; quinolinate from L-kynurenine: step 3/3.</text>
</comment>
<evidence type="ECO:0000256" key="1">
    <source>
        <dbReference type="ARBA" id="ARBA00001954"/>
    </source>
</evidence>
<dbReference type="InterPro" id="IPR010329">
    <property type="entry name" value="3hydroanth_dOase"/>
</dbReference>
<dbReference type="EMBL" id="JASATX010000003">
    <property type="protein sequence ID" value="MDI2099031.1"/>
    <property type="molecule type" value="Genomic_DNA"/>
</dbReference>
<feature type="binding site" evidence="8">
    <location>
        <position position="66"/>
    </location>
    <ligand>
        <name>substrate</name>
    </ligand>
</feature>
<evidence type="ECO:0000256" key="3">
    <source>
        <dbReference type="ARBA" id="ARBA00022642"/>
    </source>
</evidence>